<dbReference type="AlphaFoldDB" id="A0AAU8PMP1"/>
<reference evidence="20 21" key="1">
    <citation type="journal article" date="2013" name="J. Biotechnol.">
        <title>Genome sequence of Corynebacterium pseudotuberculosis biovar equi strain 258 and prediction of antigenic targets to improve biotechnological vaccine production.</title>
        <authorList>
            <person name="Soares S.C."/>
            <person name="Trost E."/>
            <person name="Ramos R.T."/>
            <person name="Carneiro A.R."/>
            <person name="Santos A.R."/>
            <person name="Pinto A.C."/>
            <person name="Barbosa E."/>
            <person name="Aburjaile F."/>
            <person name="Ali A."/>
            <person name="Diniz C.A."/>
            <person name="Hassan S.S."/>
            <person name="Fiaux K."/>
            <person name="Guimaraes L.C."/>
            <person name="Bakhtiar S.M."/>
            <person name="Pereira U."/>
            <person name="Almeida S.S."/>
            <person name="Abreu V.A."/>
            <person name="Rocha F.S."/>
            <person name="Dorella F.A."/>
            <person name="Miyoshi A."/>
            <person name="Silva A."/>
            <person name="Azevedo V."/>
            <person name="Tauch A."/>
        </authorList>
    </citation>
    <scope>NUCLEOTIDE SEQUENCE [LARGE SCALE GENOMIC DNA]</scope>
    <source>
        <strain evidence="20 21">258</strain>
    </source>
</reference>
<keyword evidence="3" id="KW-0328">Glycosyltransferase</keyword>
<dbReference type="Pfam" id="PF01098">
    <property type="entry name" value="FTSW_RODA_SPOVE"/>
    <property type="match status" value="1"/>
</dbReference>
<keyword evidence="5 19" id="KW-0812">Transmembrane</keyword>
<evidence type="ECO:0000256" key="19">
    <source>
        <dbReference type="SAM" id="Phobius"/>
    </source>
</evidence>
<dbReference type="KEGG" id="coe:CP258_07210"/>
<feature type="compositionally biased region" description="Basic and acidic residues" evidence="18">
    <location>
        <begin position="487"/>
        <end position="497"/>
    </location>
</feature>
<evidence type="ECO:0000256" key="15">
    <source>
        <dbReference type="ARBA" id="ARBA00044770"/>
    </source>
</evidence>
<keyword evidence="20" id="KW-0132">Cell division</keyword>
<dbReference type="InterPro" id="IPR001182">
    <property type="entry name" value="FtsW/RodA"/>
</dbReference>
<protein>
    <recommendedName>
        <fullName evidence="13">Probable peptidoglycan glycosyltransferase FtsW</fullName>
        <ecNumber evidence="15">2.4.99.28</ecNumber>
    </recommendedName>
    <alternativeName>
        <fullName evidence="14">Cell division protein FtsW</fullName>
    </alternativeName>
    <alternativeName>
        <fullName evidence="11">Cell wall polymerase</fullName>
    </alternativeName>
    <alternativeName>
        <fullName evidence="10">Peptidoglycan polymerase</fullName>
    </alternativeName>
</protein>
<dbReference type="PANTHER" id="PTHR30474:SF2">
    <property type="entry name" value="PEPTIDOGLYCAN GLYCOSYLTRANSFERASE FTSW-RELATED"/>
    <property type="match status" value="1"/>
</dbReference>
<evidence type="ECO:0000256" key="7">
    <source>
        <dbReference type="ARBA" id="ARBA00022984"/>
    </source>
</evidence>
<feature type="transmembrane region" description="Helical" evidence="19">
    <location>
        <begin position="303"/>
        <end position="321"/>
    </location>
</feature>
<comment type="pathway">
    <text evidence="2">Cell wall biogenesis; peptidoglycan biosynthesis.</text>
</comment>
<evidence type="ECO:0000256" key="5">
    <source>
        <dbReference type="ARBA" id="ARBA00022692"/>
    </source>
</evidence>
<dbReference type="EMBL" id="CP003540">
    <property type="protein sequence ID" value="AFK17044.2"/>
    <property type="molecule type" value="Genomic_DNA"/>
</dbReference>
<dbReference type="InterPro" id="IPR018365">
    <property type="entry name" value="Cell_cycle_FtsW-rel_CS"/>
</dbReference>
<evidence type="ECO:0000256" key="2">
    <source>
        <dbReference type="ARBA" id="ARBA00004752"/>
    </source>
</evidence>
<evidence type="ECO:0000256" key="12">
    <source>
        <dbReference type="ARBA" id="ARBA00038053"/>
    </source>
</evidence>
<dbReference type="GO" id="GO:0015648">
    <property type="term" value="F:lipid-linked peptidoglycan transporter activity"/>
    <property type="evidence" value="ECO:0007669"/>
    <property type="project" value="TreeGrafter"/>
</dbReference>
<evidence type="ECO:0000256" key="4">
    <source>
        <dbReference type="ARBA" id="ARBA00022679"/>
    </source>
</evidence>
<comment type="function">
    <text evidence="17">Peptidoglycan polymerase that is essential for cell division.</text>
</comment>
<feature type="transmembrane region" description="Helical" evidence="19">
    <location>
        <begin position="213"/>
        <end position="234"/>
    </location>
</feature>
<feature type="transmembrane region" description="Helical" evidence="19">
    <location>
        <begin position="173"/>
        <end position="206"/>
    </location>
</feature>
<sequence>MTSTTAPQRNTGSPLRMIGDRISALFQRPLANYYIILSIVGLLVLSGILMVVASSMTWSLVEGSGVWGSAVKQMVMVVIGLTSMWVMLWLPPGVVRRFSYAAMLFTILLLVLVLIPGIGTGREEVGSQSWIVVGPLRLQPSEVARVMIAVWGAHFFSRPNAKPTGPWNDYIVYSVYSGVIACLIALEGDLGMTVTFSSVVIAMLFFAGVKKTYMFTAAATIVIGALGMVIGTSFRNDRFTVYFDALLGHFEDTADKAYQSYQGFLSLSDGSLTGVGIGQSRAKWFYLPEARNDFVFAVLGEEWGFVGGAIIIVLFACLLFFGMRTAAKNSNRFLALAAATLATGVSAQAFVNIGYVIGLLPVTGIQLPMISAGGTSAIITLASMGLLANCARHEPEAISAMQSYGRPPIDRLLGLKEPSLEGLSPKAPIFGNPADKSRFGERRMPPPPPKPQKSSSVVTRGSKRESFHRSSYVVGDQRNTRGNQGLEWRENRARNTDPRYFSGTAEFGNRWASESNKYGAGSVGDRKRDRWSSQNSKDDRRRRR</sequence>
<feature type="transmembrane region" description="Helical" evidence="19">
    <location>
        <begin position="98"/>
        <end position="119"/>
    </location>
</feature>
<gene>
    <name evidence="20" type="ORF">CP258_07210</name>
</gene>
<name>A0AAU8PMP1_CORPS</name>
<evidence type="ECO:0000313" key="20">
    <source>
        <dbReference type="EMBL" id="AFK17044.2"/>
    </source>
</evidence>
<feature type="compositionally biased region" description="Basic and acidic residues" evidence="18">
    <location>
        <begin position="524"/>
        <end position="544"/>
    </location>
</feature>
<feature type="transmembrane region" description="Helical" evidence="19">
    <location>
        <begin position="369"/>
        <end position="391"/>
    </location>
</feature>
<evidence type="ECO:0000256" key="10">
    <source>
        <dbReference type="ARBA" id="ARBA00032370"/>
    </source>
</evidence>
<dbReference type="PROSITE" id="PS00428">
    <property type="entry name" value="FTSW_RODA_SPOVE"/>
    <property type="match status" value="1"/>
</dbReference>
<evidence type="ECO:0000256" key="6">
    <source>
        <dbReference type="ARBA" id="ARBA00022960"/>
    </source>
</evidence>
<feature type="transmembrane region" description="Helical" evidence="19">
    <location>
        <begin position="73"/>
        <end position="91"/>
    </location>
</feature>
<keyword evidence="20" id="KW-0131">Cell cycle</keyword>
<accession>A0AAU8PMP1</accession>
<dbReference type="GO" id="GO:0005886">
    <property type="term" value="C:plasma membrane"/>
    <property type="evidence" value="ECO:0007669"/>
    <property type="project" value="TreeGrafter"/>
</dbReference>
<feature type="transmembrane region" description="Helical" evidence="19">
    <location>
        <begin position="31"/>
        <end position="53"/>
    </location>
</feature>
<comment type="catalytic activity">
    <reaction evidence="16">
        <text>[GlcNAc-(1-&gt;4)-Mur2Ac(oyl-L-Ala-gamma-D-Glu-L-Lys-D-Ala-D-Ala)](n)-di-trans,octa-cis-undecaprenyl diphosphate + beta-D-GlcNAc-(1-&gt;4)-Mur2Ac(oyl-L-Ala-gamma-D-Glu-L-Lys-D-Ala-D-Ala)-di-trans,octa-cis-undecaprenyl diphosphate = [GlcNAc-(1-&gt;4)-Mur2Ac(oyl-L-Ala-gamma-D-Glu-L-Lys-D-Ala-D-Ala)](n+1)-di-trans,octa-cis-undecaprenyl diphosphate + di-trans,octa-cis-undecaprenyl diphosphate + H(+)</text>
        <dbReference type="Rhea" id="RHEA:23708"/>
        <dbReference type="Rhea" id="RHEA-COMP:9602"/>
        <dbReference type="Rhea" id="RHEA-COMP:9603"/>
        <dbReference type="ChEBI" id="CHEBI:15378"/>
        <dbReference type="ChEBI" id="CHEBI:58405"/>
        <dbReference type="ChEBI" id="CHEBI:60033"/>
        <dbReference type="ChEBI" id="CHEBI:78435"/>
        <dbReference type="EC" id="2.4.99.28"/>
    </reaction>
</comment>
<keyword evidence="6" id="KW-0133">Cell shape</keyword>
<comment type="similarity">
    <text evidence="12">Belongs to the SEDS family. FtsW subfamily.</text>
</comment>
<comment type="subcellular location">
    <subcellularLocation>
        <location evidence="1">Membrane</location>
        <topology evidence="1">Multi-pass membrane protein</topology>
    </subcellularLocation>
</comment>
<feature type="region of interest" description="Disordered" evidence="18">
    <location>
        <begin position="423"/>
        <end position="544"/>
    </location>
</feature>
<keyword evidence="9 19" id="KW-0472">Membrane</keyword>
<evidence type="ECO:0000256" key="3">
    <source>
        <dbReference type="ARBA" id="ARBA00022676"/>
    </source>
</evidence>
<dbReference type="Proteomes" id="UP000006465">
    <property type="component" value="Chromosome"/>
</dbReference>
<evidence type="ECO:0000256" key="8">
    <source>
        <dbReference type="ARBA" id="ARBA00022989"/>
    </source>
</evidence>
<feature type="compositionally biased region" description="Basic and acidic residues" evidence="18">
    <location>
        <begin position="435"/>
        <end position="444"/>
    </location>
</feature>
<dbReference type="GO" id="GO:0009252">
    <property type="term" value="P:peptidoglycan biosynthetic process"/>
    <property type="evidence" value="ECO:0007669"/>
    <property type="project" value="UniProtKB-KW"/>
</dbReference>
<organism evidence="20 21">
    <name type="scientific">Corynebacterium pseudotuberculosis 258</name>
    <dbReference type="NCBI Taxonomy" id="1168865"/>
    <lineage>
        <taxon>Bacteria</taxon>
        <taxon>Bacillati</taxon>
        <taxon>Actinomycetota</taxon>
        <taxon>Actinomycetes</taxon>
        <taxon>Mycobacteriales</taxon>
        <taxon>Corynebacteriaceae</taxon>
        <taxon>Corynebacterium</taxon>
    </lineage>
</organism>
<dbReference type="EC" id="2.4.99.28" evidence="15"/>
<dbReference type="RefSeq" id="WP_014367321.1">
    <property type="nucleotide sequence ID" value="NC_017945.3"/>
</dbReference>
<keyword evidence="4" id="KW-0808">Transferase</keyword>
<evidence type="ECO:0000256" key="17">
    <source>
        <dbReference type="ARBA" id="ARBA00049966"/>
    </source>
</evidence>
<dbReference type="GO" id="GO:0051301">
    <property type="term" value="P:cell division"/>
    <property type="evidence" value="ECO:0007669"/>
    <property type="project" value="UniProtKB-KW"/>
</dbReference>
<evidence type="ECO:0000256" key="14">
    <source>
        <dbReference type="ARBA" id="ARBA00041418"/>
    </source>
</evidence>
<evidence type="ECO:0000256" key="13">
    <source>
        <dbReference type="ARBA" id="ARBA00041185"/>
    </source>
</evidence>
<evidence type="ECO:0000256" key="16">
    <source>
        <dbReference type="ARBA" id="ARBA00049902"/>
    </source>
</evidence>
<evidence type="ECO:0000256" key="11">
    <source>
        <dbReference type="ARBA" id="ARBA00033270"/>
    </source>
</evidence>
<proteinExistence type="inferred from homology"/>
<dbReference type="PANTHER" id="PTHR30474">
    <property type="entry name" value="CELL CYCLE PROTEIN"/>
    <property type="match status" value="1"/>
</dbReference>
<evidence type="ECO:0000256" key="1">
    <source>
        <dbReference type="ARBA" id="ARBA00004141"/>
    </source>
</evidence>
<dbReference type="GO" id="GO:0008360">
    <property type="term" value="P:regulation of cell shape"/>
    <property type="evidence" value="ECO:0007669"/>
    <property type="project" value="UniProtKB-KW"/>
</dbReference>
<evidence type="ECO:0000256" key="18">
    <source>
        <dbReference type="SAM" id="MobiDB-lite"/>
    </source>
</evidence>
<dbReference type="GO" id="GO:0032153">
    <property type="term" value="C:cell division site"/>
    <property type="evidence" value="ECO:0007669"/>
    <property type="project" value="TreeGrafter"/>
</dbReference>
<keyword evidence="8 19" id="KW-1133">Transmembrane helix</keyword>
<feature type="transmembrane region" description="Helical" evidence="19">
    <location>
        <begin position="333"/>
        <end position="357"/>
    </location>
</feature>
<evidence type="ECO:0000313" key="21">
    <source>
        <dbReference type="Proteomes" id="UP000006465"/>
    </source>
</evidence>
<evidence type="ECO:0000256" key="9">
    <source>
        <dbReference type="ARBA" id="ARBA00023136"/>
    </source>
</evidence>
<keyword evidence="7" id="KW-0573">Peptidoglycan synthesis</keyword>
<dbReference type="GO" id="GO:0008955">
    <property type="term" value="F:peptidoglycan glycosyltransferase activity"/>
    <property type="evidence" value="ECO:0007669"/>
    <property type="project" value="UniProtKB-EC"/>
</dbReference>